<dbReference type="RefSeq" id="XP_038820719.1">
    <property type="nucleotide sequence ID" value="XM_038964791.1"/>
</dbReference>
<dbReference type="GeneID" id="120021152"/>
<evidence type="ECO:0000256" key="15">
    <source>
        <dbReference type="SAM" id="Phobius"/>
    </source>
</evidence>
<dbReference type="InterPro" id="IPR000276">
    <property type="entry name" value="GPCR_Rhodpsn"/>
</dbReference>
<dbReference type="PANTHER" id="PTHR24372:SF72">
    <property type="entry name" value="RELAXIN RECEPTOR 2"/>
    <property type="match status" value="1"/>
</dbReference>
<dbReference type="InterPro" id="IPR036055">
    <property type="entry name" value="LDL_receptor-like_sf"/>
</dbReference>
<dbReference type="InterPro" id="IPR032675">
    <property type="entry name" value="LRR_dom_sf"/>
</dbReference>
<feature type="disulfide bond" evidence="13">
    <location>
        <begin position="315"/>
        <end position="330"/>
    </location>
</feature>
<dbReference type="InterPro" id="IPR008112">
    <property type="entry name" value="Relaxin_rcpt"/>
</dbReference>
<evidence type="ECO:0000256" key="5">
    <source>
        <dbReference type="ARBA" id="ARBA00022737"/>
    </source>
</evidence>
<dbReference type="GO" id="GO:0008528">
    <property type="term" value="F:G protein-coupled peptide receptor activity"/>
    <property type="evidence" value="ECO:0007669"/>
    <property type="project" value="TreeGrafter"/>
</dbReference>
<organism evidence="17 18">
    <name type="scientific">Salvelinus namaycush</name>
    <name type="common">Lake trout</name>
    <name type="synonym">Salmo namaycush</name>
    <dbReference type="NCBI Taxonomy" id="8040"/>
    <lineage>
        <taxon>Eukaryota</taxon>
        <taxon>Metazoa</taxon>
        <taxon>Chordata</taxon>
        <taxon>Craniata</taxon>
        <taxon>Vertebrata</taxon>
        <taxon>Euteleostomi</taxon>
        <taxon>Actinopterygii</taxon>
        <taxon>Neopterygii</taxon>
        <taxon>Teleostei</taxon>
        <taxon>Protacanthopterygii</taxon>
        <taxon>Salmoniformes</taxon>
        <taxon>Salmonidae</taxon>
        <taxon>Salmoninae</taxon>
        <taxon>Salvelinus</taxon>
    </lineage>
</organism>
<evidence type="ECO:0000256" key="4">
    <source>
        <dbReference type="ARBA" id="ARBA00022692"/>
    </source>
</evidence>
<dbReference type="CDD" id="cd15966">
    <property type="entry name" value="7tmA_RXFP2_LGR8"/>
    <property type="match status" value="1"/>
</dbReference>
<evidence type="ECO:0000256" key="10">
    <source>
        <dbReference type="ARBA" id="ARBA00023170"/>
    </source>
</evidence>
<dbReference type="Proteomes" id="UP000808372">
    <property type="component" value="Chromosome 26"/>
</dbReference>
<accession>A0A8U0TL50</accession>
<evidence type="ECO:0000259" key="16">
    <source>
        <dbReference type="PROSITE" id="PS50262"/>
    </source>
</evidence>
<dbReference type="Gene3D" id="3.80.10.10">
    <property type="entry name" value="Ribonuclease Inhibitor"/>
    <property type="match status" value="2"/>
</dbReference>
<dbReference type="InterPro" id="IPR003591">
    <property type="entry name" value="Leu-rich_rpt_typical-subtyp"/>
</dbReference>
<name>A0A8U0TL50_SALNM</name>
<protein>
    <submittedName>
        <fullName evidence="18">Relaxin receptor 2-like</fullName>
    </submittedName>
</protein>
<feature type="transmembrane region" description="Helical" evidence="15">
    <location>
        <begin position="891"/>
        <end position="912"/>
    </location>
</feature>
<feature type="transmembrane region" description="Helical" evidence="15">
    <location>
        <begin position="702"/>
        <end position="727"/>
    </location>
</feature>
<dbReference type="AlphaFoldDB" id="A0A8U0TL50"/>
<keyword evidence="10" id="KW-0675">Receptor</keyword>
<keyword evidence="9 13" id="KW-1015">Disulfide bond</keyword>
<feature type="region of interest" description="Disordered" evidence="14">
    <location>
        <begin position="1"/>
        <end position="173"/>
    </location>
</feature>
<keyword evidence="11" id="KW-0325">Glycoprotein</keyword>
<gene>
    <name evidence="18" type="primary">LOC120021152</name>
</gene>
<evidence type="ECO:0000256" key="13">
    <source>
        <dbReference type="PROSITE-ProRule" id="PRU00124"/>
    </source>
</evidence>
<dbReference type="SUPFAM" id="SSF57424">
    <property type="entry name" value="LDL receptor-like module"/>
    <property type="match status" value="1"/>
</dbReference>
<dbReference type="Pfam" id="PF00057">
    <property type="entry name" value="Ldl_recept_a"/>
    <property type="match status" value="1"/>
</dbReference>
<dbReference type="FunFam" id="3.80.10.10:FF:000207">
    <property type="entry name" value="Relaxin family peptide receptor 2"/>
    <property type="match status" value="1"/>
</dbReference>
<comment type="caution">
    <text evidence="13">Lacks conserved residue(s) required for the propagation of feature annotation.</text>
</comment>
<dbReference type="KEGG" id="snh:120021152"/>
<feature type="domain" description="G-protein coupled receptors family 1 profile" evidence="16">
    <location>
        <begin position="685"/>
        <end position="944"/>
    </location>
</feature>
<reference evidence="18" key="1">
    <citation type="submission" date="2025-08" db="UniProtKB">
        <authorList>
            <consortium name="RefSeq"/>
        </authorList>
    </citation>
    <scope>IDENTIFICATION</scope>
    <source>
        <tissue evidence="18">White muscle</tissue>
    </source>
</reference>
<comment type="subcellular location">
    <subcellularLocation>
        <location evidence="1">Cell membrane</location>
        <topology evidence="1">Multi-pass membrane protein</topology>
    </subcellularLocation>
</comment>
<dbReference type="SUPFAM" id="SSF81321">
    <property type="entry name" value="Family A G protein-coupled receptor-like"/>
    <property type="match status" value="1"/>
</dbReference>
<dbReference type="GO" id="GO:0009755">
    <property type="term" value="P:hormone-mediated signaling pathway"/>
    <property type="evidence" value="ECO:0007669"/>
    <property type="project" value="TreeGrafter"/>
</dbReference>
<dbReference type="CDD" id="cd00112">
    <property type="entry name" value="LDLa"/>
    <property type="match status" value="1"/>
</dbReference>
<dbReference type="GO" id="GO:0005886">
    <property type="term" value="C:plasma membrane"/>
    <property type="evidence" value="ECO:0007669"/>
    <property type="project" value="UniProtKB-SubCell"/>
</dbReference>
<dbReference type="Gene3D" id="4.10.400.10">
    <property type="entry name" value="Low-density Lipoprotein Receptor"/>
    <property type="match status" value="1"/>
</dbReference>
<evidence type="ECO:0000256" key="7">
    <source>
        <dbReference type="ARBA" id="ARBA00023040"/>
    </source>
</evidence>
<dbReference type="FunFam" id="3.80.10.10:FF:000434">
    <property type="entry name" value="Relaxin family peptide receptor 1"/>
    <property type="match status" value="1"/>
</dbReference>
<evidence type="ECO:0000256" key="8">
    <source>
        <dbReference type="ARBA" id="ARBA00023136"/>
    </source>
</evidence>
<dbReference type="Pfam" id="PF13855">
    <property type="entry name" value="LRR_8"/>
    <property type="match status" value="2"/>
</dbReference>
<dbReference type="Gene3D" id="1.20.1070.10">
    <property type="entry name" value="Rhodopsin 7-helix transmembrane proteins"/>
    <property type="match status" value="1"/>
</dbReference>
<dbReference type="PROSITE" id="PS01209">
    <property type="entry name" value="LDLRA_1"/>
    <property type="match status" value="1"/>
</dbReference>
<dbReference type="PROSITE" id="PS50262">
    <property type="entry name" value="G_PROTEIN_RECEP_F1_2"/>
    <property type="match status" value="1"/>
</dbReference>
<feature type="compositionally biased region" description="Pro residues" evidence="14">
    <location>
        <begin position="163"/>
        <end position="172"/>
    </location>
</feature>
<dbReference type="SUPFAM" id="SSF52058">
    <property type="entry name" value="L domain-like"/>
    <property type="match status" value="1"/>
</dbReference>
<evidence type="ECO:0000256" key="9">
    <source>
        <dbReference type="ARBA" id="ARBA00023157"/>
    </source>
</evidence>
<feature type="transmembrane region" description="Helical" evidence="15">
    <location>
        <begin position="844"/>
        <end position="870"/>
    </location>
</feature>
<keyword evidence="17" id="KW-1185">Reference proteome</keyword>
<feature type="transmembrane region" description="Helical" evidence="15">
    <location>
        <begin position="924"/>
        <end position="944"/>
    </location>
</feature>
<feature type="transmembrane region" description="Helical" evidence="15">
    <location>
        <begin position="792"/>
        <end position="811"/>
    </location>
</feature>
<dbReference type="InterPro" id="IPR017452">
    <property type="entry name" value="GPCR_Rhodpsn_7TM"/>
</dbReference>
<dbReference type="InterPro" id="IPR001611">
    <property type="entry name" value="Leu-rich_rpt"/>
</dbReference>
<evidence type="ECO:0000256" key="14">
    <source>
        <dbReference type="SAM" id="MobiDB-lite"/>
    </source>
</evidence>
<evidence type="ECO:0000313" key="17">
    <source>
        <dbReference type="Proteomes" id="UP000808372"/>
    </source>
</evidence>
<keyword evidence="7" id="KW-0297">G-protein coupled receptor</keyword>
<evidence type="ECO:0000256" key="6">
    <source>
        <dbReference type="ARBA" id="ARBA00022989"/>
    </source>
</evidence>
<proteinExistence type="predicted"/>
<dbReference type="FunFam" id="1.20.1070.10:FF:000023">
    <property type="entry name" value="Relaxin family peptide receptor 1"/>
    <property type="match status" value="1"/>
</dbReference>
<keyword evidence="2" id="KW-1003">Cell membrane</keyword>
<evidence type="ECO:0000313" key="18">
    <source>
        <dbReference type="RefSeq" id="XP_038820719.1"/>
    </source>
</evidence>
<dbReference type="GO" id="GO:0007189">
    <property type="term" value="P:adenylate cyclase-activating G protein-coupled receptor signaling pathway"/>
    <property type="evidence" value="ECO:0007669"/>
    <property type="project" value="TreeGrafter"/>
</dbReference>
<dbReference type="PROSITE" id="PS50068">
    <property type="entry name" value="LDLRA_2"/>
    <property type="match status" value="1"/>
</dbReference>
<keyword evidence="3" id="KW-0433">Leucine-rich repeat</keyword>
<feature type="transmembrane region" description="Helical" evidence="15">
    <location>
        <begin position="669"/>
        <end position="690"/>
    </location>
</feature>
<dbReference type="FunFam" id="4.10.400.10:FF:000014">
    <property type="entry name" value="Relaxin family peptide receptor 1"/>
    <property type="match status" value="1"/>
</dbReference>
<evidence type="ECO:0000256" key="11">
    <source>
        <dbReference type="ARBA" id="ARBA00023180"/>
    </source>
</evidence>
<keyword evidence="5" id="KW-0677">Repeat</keyword>
<sequence length="1003" mass="112071">MRSGTSEPPLVRYNRAPTSPVQQSPHLSGTSEPPPLRYLRAPTSPVPQSPPLLRYLRAPHFSGTSEPPTSPVPQSPHFSGTSEPPLLRYLRAPTSPVPQSPHFSGSSEPPPLRYLRAPTSPVPQSPPLLRCLRAPHFSSTSEPPTSPVPQSPPLLRYLRAPTSPVPQSPPPLRYLRAPHFSGTSEPPLLRAPHFFGASEPPTSPVPQSPPLLRYLRAPHFSGVSEPPLLRYLRAPTSPVPQSPHFSGSSEPPPLRYLRAPTSPVPQSPPLLQYLRAPHFSAAAMVSSRVAVESSCPLGQFPCGNVTVCLHQALQCNGHRDCPNGADEDNCGDNSGWADIFDRTIRKVEPQVLPLPEDCFLQQYPEHCDCIKTELECVEVNLHDVPQVSTNVTWLSLKSNEIKRLSDNIFSKYTHLQRLFLQNNSIHTVSTQAFSGLYKLERLFLSENSISSLSPGVFSDLRNLWWLVLDHNPLNSVSQDTFTGLTSLMFLSMVNTSLVQLPQPSLCHHTPNLSWVDFEGNQVLTISYSTLMTCSQLTVLLLMDNKITTLPENTFQSLVVLEELDLSDNRITELPNNTFKSLKSLVKLNISHNPLFHIHPGHFDHLTQLQSLGLEGIEIPDIQTKMFVPMGNLSHIYFKTFQYCSYAPHVRTCKPNTDGISSFEDLLANVVLRVSVWVMAFITCFGNLFVIGMRSLIRAENNLHAACIKVLCCADCLMGVYLFFVGVFDVKFRGEYNRNALLWMESVECRTIGFLAMLSSEVSVLLLTYLTLEKFLVIVFPFSHLRPGKLQTVVVLVSIWVLGFIIAVVPLLNDDLFGNYYGRNGVCFPLHSDRQEKPTAKGYSIGIFLGLNLVAFLVIVFSYSSMFYSIYKTGINATDLRSRLHRDVAVANRFFFIVFSDALCWIPIFLVKILSLLQVEIPGTISSWVVIFILPINSALNPILYTLTTSFFREQVEVLLCRWQRRSAMKKNRKSLTSSTIHGGLTEYILSPPSLPTDMDPRYG</sequence>
<feature type="compositionally biased region" description="Polar residues" evidence="14">
    <location>
        <begin position="16"/>
        <end position="31"/>
    </location>
</feature>
<dbReference type="SMART" id="SM00192">
    <property type="entry name" value="LDLa"/>
    <property type="match status" value="1"/>
</dbReference>
<dbReference type="Pfam" id="PF00001">
    <property type="entry name" value="7tm_1"/>
    <property type="match status" value="1"/>
</dbReference>
<keyword evidence="12" id="KW-0807">Transducer</keyword>
<keyword evidence="4 15" id="KW-0812">Transmembrane</keyword>
<evidence type="ECO:0000256" key="12">
    <source>
        <dbReference type="ARBA" id="ARBA00023224"/>
    </source>
</evidence>
<dbReference type="PROSITE" id="PS51450">
    <property type="entry name" value="LRR"/>
    <property type="match status" value="3"/>
</dbReference>
<dbReference type="PRINTS" id="PR00237">
    <property type="entry name" value="GPCRRHODOPSN"/>
</dbReference>
<evidence type="ECO:0000256" key="3">
    <source>
        <dbReference type="ARBA" id="ARBA00022614"/>
    </source>
</evidence>
<dbReference type="InterPro" id="IPR002172">
    <property type="entry name" value="LDrepeatLR_classA_rpt"/>
</dbReference>
<dbReference type="SMART" id="SM00369">
    <property type="entry name" value="LRR_TYP"/>
    <property type="match status" value="9"/>
</dbReference>
<evidence type="ECO:0000256" key="1">
    <source>
        <dbReference type="ARBA" id="ARBA00004651"/>
    </source>
</evidence>
<evidence type="ECO:0000256" key="2">
    <source>
        <dbReference type="ARBA" id="ARBA00022475"/>
    </source>
</evidence>
<dbReference type="PANTHER" id="PTHR24372">
    <property type="entry name" value="GLYCOPROTEIN HORMONE RECEPTOR"/>
    <property type="match status" value="1"/>
</dbReference>
<dbReference type="InterPro" id="IPR023415">
    <property type="entry name" value="LDLR_class-A_CS"/>
</dbReference>
<dbReference type="PRINTS" id="PR01739">
    <property type="entry name" value="RELAXINR"/>
</dbReference>
<keyword evidence="6 15" id="KW-1133">Transmembrane helix</keyword>
<keyword evidence="8 15" id="KW-0472">Membrane</keyword>